<proteinExistence type="predicted"/>
<organism evidence="2">
    <name type="scientific">Chaetoceros debilis</name>
    <dbReference type="NCBI Taxonomy" id="122233"/>
    <lineage>
        <taxon>Eukaryota</taxon>
        <taxon>Sar</taxon>
        <taxon>Stramenopiles</taxon>
        <taxon>Ochrophyta</taxon>
        <taxon>Bacillariophyta</taxon>
        <taxon>Coscinodiscophyceae</taxon>
        <taxon>Chaetocerotophycidae</taxon>
        <taxon>Chaetocerotales</taxon>
        <taxon>Chaetocerotaceae</taxon>
        <taxon>Chaetoceros</taxon>
    </lineage>
</organism>
<keyword evidence="1" id="KW-0812">Transmembrane</keyword>
<keyword evidence="1" id="KW-0472">Membrane</keyword>
<accession>A0A7S3V6A8</accession>
<feature type="transmembrane region" description="Helical" evidence="1">
    <location>
        <begin position="310"/>
        <end position="328"/>
    </location>
</feature>
<dbReference type="PANTHER" id="PTHR33802:SF1">
    <property type="entry name" value="XK-RELATED PROTEIN"/>
    <property type="match status" value="1"/>
</dbReference>
<feature type="transmembrane region" description="Helical" evidence="1">
    <location>
        <begin position="181"/>
        <end position="204"/>
    </location>
</feature>
<keyword evidence="1" id="KW-1133">Transmembrane helix</keyword>
<gene>
    <name evidence="2" type="ORF">CDEB00056_LOCUS4827</name>
</gene>
<reference evidence="2" key="1">
    <citation type="submission" date="2021-01" db="EMBL/GenBank/DDBJ databases">
        <authorList>
            <person name="Corre E."/>
            <person name="Pelletier E."/>
            <person name="Niang G."/>
            <person name="Scheremetjew M."/>
            <person name="Finn R."/>
            <person name="Kale V."/>
            <person name="Holt S."/>
            <person name="Cochrane G."/>
            <person name="Meng A."/>
            <person name="Brown T."/>
            <person name="Cohen L."/>
        </authorList>
    </citation>
    <scope>NUCLEOTIDE SEQUENCE</scope>
    <source>
        <strain evidence="2">MM31A-1</strain>
    </source>
</reference>
<dbReference type="PANTHER" id="PTHR33802">
    <property type="entry name" value="SI:CH211-161H7.5-RELATED"/>
    <property type="match status" value="1"/>
</dbReference>
<feature type="transmembrane region" description="Helical" evidence="1">
    <location>
        <begin position="82"/>
        <end position="105"/>
    </location>
</feature>
<feature type="transmembrane region" description="Helical" evidence="1">
    <location>
        <begin position="216"/>
        <end position="235"/>
    </location>
</feature>
<dbReference type="AlphaFoldDB" id="A0A7S3V6A8"/>
<dbReference type="EMBL" id="HBIO01006573">
    <property type="protein sequence ID" value="CAE0459986.1"/>
    <property type="molecule type" value="Transcribed_RNA"/>
</dbReference>
<evidence type="ECO:0000313" key="2">
    <source>
        <dbReference type="EMBL" id="CAE0459986.1"/>
    </source>
</evidence>
<feature type="transmembrane region" description="Helical" evidence="1">
    <location>
        <begin position="6"/>
        <end position="26"/>
    </location>
</feature>
<evidence type="ECO:0000256" key="1">
    <source>
        <dbReference type="SAM" id="Phobius"/>
    </source>
</evidence>
<sequence>MSLSSLNYPPLVSLAGIGLGASFPFLEKLAKESPWIVVRLATAISYGINVVAVSRPGRMDGEAVGDGELSTRRGKTLVAPSGWAFAIWGPIFLGELISVTAPFLIKESSSPMLVALLRETAGPFVAAQLFQTLWCAAFRPKYKGAAGFINTGLLSATAYSLSRAHAIFVAQPQLYSNLNHAILFLPMSLHFGWTVAASLVSLNGAISMQENSSKRLIAYAGHISVVAATGLGIFITVTRSAPVFGGVIAWALTAVADGMKQRLAAACEEEGEGESDRKPIIRKKKFEKINKAIINTDGVETQLLLSRIGAAMNGVAVAFIAGTMALGISTGKSTPVP</sequence>
<protein>
    <submittedName>
        <fullName evidence="2">Uncharacterized protein</fullName>
    </submittedName>
</protein>
<name>A0A7S3V6A8_9STRA</name>